<reference evidence="1 2" key="1">
    <citation type="journal article" date="2023" name="Genes (Basel)">
        <title>Chromosome-Level Genome Assembly and Circadian Gene Repertoire of the Patagonia Blennie Eleginops maclovinus-The Closest Ancestral Proxy of Antarctic Cryonotothenioids.</title>
        <authorList>
            <person name="Cheng C.C."/>
            <person name="Rivera-Colon A.G."/>
            <person name="Minhas B.F."/>
            <person name="Wilson L."/>
            <person name="Rayamajhi N."/>
            <person name="Vargas-Chacoff L."/>
            <person name="Catchen J.M."/>
        </authorList>
    </citation>
    <scope>NUCLEOTIDE SEQUENCE [LARGE SCALE GENOMIC DNA]</scope>
    <source>
        <strain evidence="1">JMC-PN-2008</strain>
    </source>
</reference>
<name>A0AAN7Y0H4_ELEMC</name>
<evidence type="ECO:0000313" key="1">
    <source>
        <dbReference type="EMBL" id="KAK5870354.1"/>
    </source>
</evidence>
<comment type="caution">
    <text evidence="1">The sequence shown here is derived from an EMBL/GenBank/DDBJ whole genome shotgun (WGS) entry which is preliminary data.</text>
</comment>
<proteinExistence type="predicted"/>
<accession>A0AAN7Y0H4</accession>
<protein>
    <submittedName>
        <fullName evidence="1">Uncharacterized protein</fullName>
    </submittedName>
</protein>
<dbReference type="AlphaFoldDB" id="A0AAN7Y0H4"/>
<reference evidence="1 2" key="2">
    <citation type="journal article" date="2023" name="Mol. Biol. Evol.">
        <title>Genomics of Secondarily Temperate Adaptation in the Only Non-Antarctic Icefish.</title>
        <authorList>
            <person name="Rivera-Colon A.G."/>
            <person name="Rayamajhi N."/>
            <person name="Minhas B.F."/>
            <person name="Madrigal G."/>
            <person name="Bilyk K.T."/>
            <person name="Yoon V."/>
            <person name="Hune M."/>
            <person name="Gregory S."/>
            <person name="Cheng C.H.C."/>
            <person name="Catchen J.M."/>
        </authorList>
    </citation>
    <scope>NUCLEOTIDE SEQUENCE [LARGE SCALE GENOMIC DNA]</scope>
    <source>
        <strain evidence="1">JMC-PN-2008</strain>
    </source>
</reference>
<keyword evidence="2" id="KW-1185">Reference proteome</keyword>
<dbReference type="EMBL" id="JAUZQC010000006">
    <property type="protein sequence ID" value="KAK5870354.1"/>
    <property type="molecule type" value="Genomic_DNA"/>
</dbReference>
<sequence length="97" mass="10469">MVTRIPTPSDILITLSVRDDAFGENSPGSPPRGVCEGQSLGAETAVLWRRLGFPSCAAPLTCIPILHWDTAGQEVDLKTHRCRRESDGGGRRVEAVI</sequence>
<gene>
    <name evidence="1" type="ORF">PBY51_024997</name>
</gene>
<evidence type="ECO:0000313" key="2">
    <source>
        <dbReference type="Proteomes" id="UP001346869"/>
    </source>
</evidence>
<dbReference type="Proteomes" id="UP001346869">
    <property type="component" value="Unassembled WGS sequence"/>
</dbReference>
<organism evidence="1 2">
    <name type="scientific">Eleginops maclovinus</name>
    <name type="common">Patagonian blennie</name>
    <name type="synonym">Eleginus maclovinus</name>
    <dbReference type="NCBI Taxonomy" id="56733"/>
    <lineage>
        <taxon>Eukaryota</taxon>
        <taxon>Metazoa</taxon>
        <taxon>Chordata</taxon>
        <taxon>Craniata</taxon>
        <taxon>Vertebrata</taxon>
        <taxon>Euteleostomi</taxon>
        <taxon>Actinopterygii</taxon>
        <taxon>Neopterygii</taxon>
        <taxon>Teleostei</taxon>
        <taxon>Neoteleostei</taxon>
        <taxon>Acanthomorphata</taxon>
        <taxon>Eupercaria</taxon>
        <taxon>Perciformes</taxon>
        <taxon>Notothenioidei</taxon>
        <taxon>Eleginopidae</taxon>
        <taxon>Eleginops</taxon>
    </lineage>
</organism>